<keyword evidence="1" id="KW-0472">Membrane</keyword>
<dbReference type="EMBL" id="JACVVK020000028">
    <property type="protein sequence ID" value="KAK7501954.1"/>
    <property type="molecule type" value="Genomic_DNA"/>
</dbReference>
<protein>
    <submittedName>
        <fullName evidence="2">Uncharacterized protein</fullName>
    </submittedName>
</protein>
<evidence type="ECO:0000256" key="1">
    <source>
        <dbReference type="SAM" id="Phobius"/>
    </source>
</evidence>
<keyword evidence="1" id="KW-1133">Transmembrane helix</keyword>
<proteinExistence type="predicted"/>
<evidence type="ECO:0000313" key="3">
    <source>
        <dbReference type="Proteomes" id="UP001519460"/>
    </source>
</evidence>
<reference evidence="2 3" key="1">
    <citation type="journal article" date="2023" name="Sci. Data">
        <title>Genome assembly of the Korean intertidal mud-creeper Batillaria attramentaria.</title>
        <authorList>
            <person name="Patra A.K."/>
            <person name="Ho P.T."/>
            <person name="Jun S."/>
            <person name="Lee S.J."/>
            <person name="Kim Y."/>
            <person name="Won Y.J."/>
        </authorList>
    </citation>
    <scope>NUCLEOTIDE SEQUENCE [LARGE SCALE GENOMIC DNA]</scope>
    <source>
        <strain evidence="2">Wonlab-2016</strain>
    </source>
</reference>
<sequence length="222" mass="23711">NEPPTLSTQSPPASLPCLGSSLNASSCVETCCHTPAPPATCLQCTFLCLQHHVAVKCSQFCRFAVHSSDDSSTDSDVIIAVLATLVVILGMATAVFTVCCVRQRWLRRKTRKTRRCHAMHEKIITCSRDPAVEILTGTPPVSNGAHGRGRSQTGCQDIVTEKRTPNGPGSVQLLHLPLDMDAGSVCEAFTDDEFHDAITLGGSPPDWHILQHAGAKGTGIQT</sequence>
<keyword evidence="3" id="KW-1185">Reference proteome</keyword>
<name>A0ABD0LSJ5_9CAEN</name>
<feature type="non-terminal residue" evidence="2">
    <location>
        <position position="1"/>
    </location>
</feature>
<dbReference type="AlphaFoldDB" id="A0ABD0LSJ5"/>
<evidence type="ECO:0000313" key="2">
    <source>
        <dbReference type="EMBL" id="KAK7501954.1"/>
    </source>
</evidence>
<gene>
    <name evidence="2" type="ORF">BaRGS_00006706</name>
</gene>
<comment type="caution">
    <text evidence="2">The sequence shown here is derived from an EMBL/GenBank/DDBJ whole genome shotgun (WGS) entry which is preliminary data.</text>
</comment>
<organism evidence="2 3">
    <name type="scientific">Batillaria attramentaria</name>
    <dbReference type="NCBI Taxonomy" id="370345"/>
    <lineage>
        <taxon>Eukaryota</taxon>
        <taxon>Metazoa</taxon>
        <taxon>Spiralia</taxon>
        <taxon>Lophotrochozoa</taxon>
        <taxon>Mollusca</taxon>
        <taxon>Gastropoda</taxon>
        <taxon>Caenogastropoda</taxon>
        <taxon>Sorbeoconcha</taxon>
        <taxon>Cerithioidea</taxon>
        <taxon>Batillariidae</taxon>
        <taxon>Batillaria</taxon>
    </lineage>
</organism>
<feature type="transmembrane region" description="Helical" evidence="1">
    <location>
        <begin position="77"/>
        <end position="101"/>
    </location>
</feature>
<accession>A0ABD0LSJ5</accession>
<keyword evidence="1" id="KW-0812">Transmembrane</keyword>
<dbReference type="Proteomes" id="UP001519460">
    <property type="component" value="Unassembled WGS sequence"/>
</dbReference>